<evidence type="ECO:0000259" key="5">
    <source>
        <dbReference type="PROSITE" id="PS50893"/>
    </source>
</evidence>
<dbReference type="PROSITE" id="PS50893">
    <property type="entry name" value="ABC_TRANSPORTER_2"/>
    <property type="match status" value="1"/>
</dbReference>
<keyword evidence="3" id="KW-0547">Nucleotide-binding</keyword>
<dbReference type="PANTHER" id="PTHR42734">
    <property type="entry name" value="METAL TRANSPORT SYSTEM ATP-BINDING PROTEIN TM_0124-RELATED"/>
    <property type="match status" value="1"/>
</dbReference>
<name>A0A1J5QA64_9ZZZZ</name>
<evidence type="ECO:0000313" key="6">
    <source>
        <dbReference type="EMBL" id="OIQ76879.1"/>
    </source>
</evidence>
<keyword evidence="2" id="KW-0813">Transport</keyword>
<feature type="domain" description="ABC transporter" evidence="5">
    <location>
        <begin position="2"/>
        <end position="237"/>
    </location>
</feature>
<comment type="similarity">
    <text evidence="1">Belongs to the ABC transporter superfamily.</text>
</comment>
<dbReference type="EMBL" id="MLJW01001748">
    <property type="protein sequence ID" value="OIQ76879.1"/>
    <property type="molecule type" value="Genomic_DNA"/>
</dbReference>
<reference evidence="6" key="1">
    <citation type="submission" date="2016-10" db="EMBL/GenBank/DDBJ databases">
        <title>Sequence of Gallionella enrichment culture.</title>
        <authorList>
            <person name="Poehlein A."/>
            <person name="Muehling M."/>
            <person name="Daniel R."/>
        </authorList>
    </citation>
    <scope>NUCLEOTIDE SEQUENCE</scope>
</reference>
<keyword evidence="4 6" id="KW-0067">ATP-binding</keyword>
<dbReference type="SUPFAM" id="SSF52540">
    <property type="entry name" value="P-loop containing nucleoside triphosphate hydrolases"/>
    <property type="match status" value="1"/>
</dbReference>
<dbReference type="Pfam" id="PF00005">
    <property type="entry name" value="ABC_tran"/>
    <property type="match status" value="1"/>
</dbReference>
<dbReference type="SMART" id="SM00382">
    <property type="entry name" value="AAA"/>
    <property type="match status" value="1"/>
</dbReference>
<dbReference type="InterPro" id="IPR003439">
    <property type="entry name" value="ABC_transporter-like_ATP-bd"/>
</dbReference>
<sequence length="279" mass="30220">MIQAQDLTAGYDSHTVFRGLRLQIAPGEAVALLGPNGCGKTTLLKTLCGIHAPDSGHVQVDGTDLATLPSPVRARRIAYVPQQHHLVFAFSVFDVVMMGRLAGFGLIARPSREDALAVHATLEQVGLDGLARRPYSALSGGQRQFVLIARALAQDAPYLLLDEPASSLDYGNQLRLLDLLAQLRDQGRGVLFTTHHPDHAFVVATRVLLMRAGRLIDDGPPAQCIHRDRIAELYALEGRQLGHAERAGAWLRGRTEFERPDTAYTLPHAPICPGLAGAQ</sequence>
<organism evidence="6">
    <name type="scientific">mine drainage metagenome</name>
    <dbReference type="NCBI Taxonomy" id="410659"/>
    <lineage>
        <taxon>unclassified sequences</taxon>
        <taxon>metagenomes</taxon>
        <taxon>ecological metagenomes</taxon>
    </lineage>
</organism>
<dbReference type="GO" id="GO:0016887">
    <property type="term" value="F:ATP hydrolysis activity"/>
    <property type="evidence" value="ECO:0007669"/>
    <property type="project" value="InterPro"/>
</dbReference>
<dbReference type="AlphaFoldDB" id="A0A1J5QA64"/>
<evidence type="ECO:0000256" key="2">
    <source>
        <dbReference type="ARBA" id="ARBA00022448"/>
    </source>
</evidence>
<dbReference type="PANTHER" id="PTHR42734:SF6">
    <property type="entry name" value="MOLYBDATE IMPORT ATP-BINDING PROTEIN MOLC"/>
    <property type="match status" value="1"/>
</dbReference>
<evidence type="ECO:0000256" key="1">
    <source>
        <dbReference type="ARBA" id="ARBA00005417"/>
    </source>
</evidence>
<proteinExistence type="inferred from homology"/>
<gene>
    <name evidence="6" type="ORF">GALL_414300</name>
</gene>
<dbReference type="CDD" id="cd03214">
    <property type="entry name" value="ABC_Iron-Siderophores_B12_Hemin"/>
    <property type="match status" value="1"/>
</dbReference>
<protein>
    <submittedName>
        <fullName evidence="6">Putative ABC transporter ATP-binding protein</fullName>
    </submittedName>
</protein>
<dbReference type="GO" id="GO:0005524">
    <property type="term" value="F:ATP binding"/>
    <property type="evidence" value="ECO:0007669"/>
    <property type="project" value="UniProtKB-KW"/>
</dbReference>
<accession>A0A1J5QA64</accession>
<dbReference type="FunFam" id="3.40.50.300:FF:000134">
    <property type="entry name" value="Iron-enterobactin ABC transporter ATP-binding protein"/>
    <property type="match status" value="1"/>
</dbReference>
<dbReference type="InterPro" id="IPR050153">
    <property type="entry name" value="Metal_Ion_Import_ABC"/>
</dbReference>
<dbReference type="InterPro" id="IPR027417">
    <property type="entry name" value="P-loop_NTPase"/>
</dbReference>
<evidence type="ECO:0000256" key="4">
    <source>
        <dbReference type="ARBA" id="ARBA00022840"/>
    </source>
</evidence>
<dbReference type="InterPro" id="IPR003593">
    <property type="entry name" value="AAA+_ATPase"/>
</dbReference>
<comment type="caution">
    <text evidence="6">The sequence shown here is derived from an EMBL/GenBank/DDBJ whole genome shotgun (WGS) entry which is preliminary data.</text>
</comment>
<dbReference type="Gene3D" id="3.40.50.300">
    <property type="entry name" value="P-loop containing nucleotide triphosphate hydrolases"/>
    <property type="match status" value="1"/>
</dbReference>
<evidence type="ECO:0000256" key="3">
    <source>
        <dbReference type="ARBA" id="ARBA00022741"/>
    </source>
</evidence>